<comment type="caution">
    <text evidence="2">The sequence shown here is derived from an EMBL/GenBank/DDBJ whole genome shotgun (WGS) entry which is preliminary data.</text>
</comment>
<protein>
    <submittedName>
        <fullName evidence="2">Uncharacterized protein</fullName>
    </submittedName>
</protein>
<evidence type="ECO:0000256" key="1">
    <source>
        <dbReference type="SAM" id="Phobius"/>
    </source>
</evidence>
<sequence length="133" mass="15330">MDHILRTPSLFKEFGSVNREECKIRWHTGHISDWMSQVYALQEKIMVAVSLSYGEPARGTELTTHVLRNYPGGSIRNVFSSFNTLFLRGSYNKTSFFTGKDRVIARAPLPSISLLFIYFLAYVRPLFSEFQLL</sequence>
<name>A0A8H6HE25_9AGAR</name>
<dbReference type="EMBL" id="JACGCI010000107">
    <property type="protein sequence ID" value="KAF6745344.1"/>
    <property type="molecule type" value="Genomic_DNA"/>
</dbReference>
<keyword evidence="1" id="KW-1133">Transmembrane helix</keyword>
<dbReference type="OrthoDB" id="2507344at2759"/>
<evidence type="ECO:0000313" key="3">
    <source>
        <dbReference type="Proteomes" id="UP000521943"/>
    </source>
</evidence>
<feature type="transmembrane region" description="Helical" evidence="1">
    <location>
        <begin position="103"/>
        <end position="123"/>
    </location>
</feature>
<evidence type="ECO:0000313" key="2">
    <source>
        <dbReference type="EMBL" id="KAF6745344.1"/>
    </source>
</evidence>
<dbReference type="AlphaFoldDB" id="A0A8H6HE25"/>
<keyword evidence="1" id="KW-0472">Membrane</keyword>
<accession>A0A8H6HE25</accession>
<organism evidence="2 3">
    <name type="scientific">Ephemerocybe angulata</name>
    <dbReference type="NCBI Taxonomy" id="980116"/>
    <lineage>
        <taxon>Eukaryota</taxon>
        <taxon>Fungi</taxon>
        <taxon>Dikarya</taxon>
        <taxon>Basidiomycota</taxon>
        <taxon>Agaricomycotina</taxon>
        <taxon>Agaricomycetes</taxon>
        <taxon>Agaricomycetidae</taxon>
        <taxon>Agaricales</taxon>
        <taxon>Agaricineae</taxon>
        <taxon>Psathyrellaceae</taxon>
        <taxon>Ephemerocybe</taxon>
    </lineage>
</organism>
<reference evidence="2 3" key="1">
    <citation type="submission" date="2020-07" db="EMBL/GenBank/DDBJ databases">
        <title>Comparative genomics of pyrophilous fungi reveals a link between fire events and developmental genes.</title>
        <authorList>
            <consortium name="DOE Joint Genome Institute"/>
            <person name="Steindorff A.S."/>
            <person name="Carver A."/>
            <person name="Calhoun S."/>
            <person name="Stillman K."/>
            <person name="Liu H."/>
            <person name="Lipzen A."/>
            <person name="Pangilinan J."/>
            <person name="Labutti K."/>
            <person name="Bruns T.D."/>
            <person name="Grigoriev I.V."/>
        </authorList>
    </citation>
    <scope>NUCLEOTIDE SEQUENCE [LARGE SCALE GENOMIC DNA]</scope>
    <source>
        <strain evidence="2 3">CBS 144469</strain>
    </source>
</reference>
<feature type="non-terminal residue" evidence="2">
    <location>
        <position position="133"/>
    </location>
</feature>
<gene>
    <name evidence="2" type="ORF">DFP72DRAFT_824583</name>
</gene>
<keyword evidence="1" id="KW-0812">Transmembrane</keyword>
<keyword evidence="3" id="KW-1185">Reference proteome</keyword>
<proteinExistence type="predicted"/>
<dbReference type="Proteomes" id="UP000521943">
    <property type="component" value="Unassembled WGS sequence"/>
</dbReference>